<keyword evidence="3" id="KW-1185">Reference proteome</keyword>
<comment type="caution">
    <text evidence="2">The sequence shown here is derived from an EMBL/GenBank/DDBJ whole genome shotgun (WGS) entry which is preliminary data.</text>
</comment>
<dbReference type="Proteomes" id="UP000823775">
    <property type="component" value="Unassembled WGS sequence"/>
</dbReference>
<evidence type="ECO:0000256" key="1">
    <source>
        <dbReference type="SAM" id="MobiDB-lite"/>
    </source>
</evidence>
<feature type="region of interest" description="Disordered" evidence="1">
    <location>
        <begin position="29"/>
        <end position="54"/>
    </location>
</feature>
<dbReference type="EMBL" id="JACEIK010006770">
    <property type="protein sequence ID" value="MCE3049233.1"/>
    <property type="molecule type" value="Genomic_DNA"/>
</dbReference>
<feature type="compositionally biased region" description="Basic and acidic residues" evidence="1">
    <location>
        <begin position="29"/>
        <end position="38"/>
    </location>
</feature>
<proteinExistence type="predicted"/>
<feature type="compositionally biased region" description="Basic and acidic residues" evidence="1">
    <location>
        <begin position="86"/>
        <end position="100"/>
    </location>
</feature>
<accession>A0ABS8WIK9</accession>
<organism evidence="2 3">
    <name type="scientific">Datura stramonium</name>
    <name type="common">Jimsonweed</name>
    <name type="synonym">Common thornapple</name>
    <dbReference type="NCBI Taxonomy" id="4076"/>
    <lineage>
        <taxon>Eukaryota</taxon>
        <taxon>Viridiplantae</taxon>
        <taxon>Streptophyta</taxon>
        <taxon>Embryophyta</taxon>
        <taxon>Tracheophyta</taxon>
        <taxon>Spermatophyta</taxon>
        <taxon>Magnoliopsida</taxon>
        <taxon>eudicotyledons</taxon>
        <taxon>Gunneridae</taxon>
        <taxon>Pentapetalae</taxon>
        <taxon>asterids</taxon>
        <taxon>lamiids</taxon>
        <taxon>Solanales</taxon>
        <taxon>Solanaceae</taxon>
        <taxon>Solanoideae</taxon>
        <taxon>Datureae</taxon>
        <taxon>Datura</taxon>
    </lineage>
</organism>
<gene>
    <name evidence="2" type="ORF">HAX54_044443</name>
</gene>
<feature type="non-terminal residue" evidence="2">
    <location>
        <position position="1"/>
    </location>
</feature>
<name>A0ABS8WIK9_DATST</name>
<evidence type="ECO:0000313" key="2">
    <source>
        <dbReference type="EMBL" id="MCE3049233.1"/>
    </source>
</evidence>
<feature type="region of interest" description="Disordered" evidence="1">
    <location>
        <begin position="77"/>
        <end position="100"/>
    </location>
</feature>
<protein>
    <submittedName>
        <fullName evidence="2">Uncharacterized protein</fullName>
    </submittedName>
</protein>
<reference evidence="2 3" key="1">
    <citation type="journal article" date="2021" name="BMC Genomics">
        <title>Datura genome reveals duplications of psychoactive alkaloid biosynthetic genes and high mutation rate following tissue culture.</title>
        <authorList>
            <person name="Rajewski A."/>
            <person name="Carter-House D."/>
            <person name="Stajich J."/>
            <person name="Litt A."/>
        </authorList>
    </citation>
    <scope>NUCLEOTIDE SEQUENCE [LARGE SCALE GENOMIC DNA]</scope>
    <source>
        <strain evidence="2">AR-01</strain>
    </source>
</reference>
<sequence length="129" mass="13737">GAARVGGFGDAVVLGWCAGKEGEERKMVMRGGEGRIEEETGFADGSDGNEERRMRRRWFSGDGDFVSGRWGRKKGKAAACGGGGDAVKERGEKGVKRERGLQGCGGTPEIIFRRVAGGGRREERGWGGC</sequence>
<evidence type="ECO:0000313" key="3">
    <source>
        <dbReference type="Proteomes" id="UP000823775"/>
    </source>
</evidence>